<protein>
    <submittedName>
        <fullName evidence="2">Uncharacterized protein</fullName>
    </submittedName>
</protein>
<keyword evidence="3" id="KW-1185">Reference proteome</keyword>
<keyword evidence="1" id="KW-1133">Transmembrane helix</keyword>
<evidence type="ECO:0000313" key="3">
    <source>
        <dbReference type="Proteomes" id="UP000218287"/>
    </source>
</evidence>
<proteinExistence type="predicted"/>
<reference evidence="2 3" key="1">
    <citation type="submission" date="2017-06" db="EMBL/GenBank/DDBJ databases">
        <title>Genome sequencing of cyanobaciteial culture collection at National Institute for Environmental Studies (NIES).</title>
        <authorList>
            <person name="Hirose Y."/>
            <person name="Shimura Y."/>
            <person name="Fujisawa T."/>
            <person name="Nakamura Y."/>
            <person name="Kawachi M."/>
        </authorList>
    </citation>
    <scope>NUCLEOTIDE SEQUENCE [LARGE SCALE GENOMIC DNA]</scope>
    <source>
        <strain evidence="2 3">NIES-21</strain>
    </source>
</reference>
<gene>
    <name evidence="2" type="ORF">NIES21_07780</name>
</gene>
<name>A0A1Z4GBY4_9CYAN</name>
<sequence length="93" mass="10373">MENTESTLFDKIFRDSNGNIVIAQPPNPPLILWVVASLLTLIFQSGTINAVLQILANGALFTWAWLELFQGVNYFRRALGLIVLIGLIAFQIQ</sequence>
<evidence type="ECO:0000256" key="1">
    <source>
        <dbReference type="SAM" id="Phobius"/>
    </source>
</evidence>
<dbReference type="Proteomes" id="UP000218287">
    <property type="component" value="Chromosome"/>
</dbReference>
<keyword evidence="1" id="KW-0812">Transmembrane</keyword>
<organism evidence="2 3">
    <name type="scientific">Anabaenopsis circularis NIES-21</name>
    <dbReference type="NCBI Taxonomy" id="1085406"/>
    <lineage>
        <taxon>Bacteria</taxon>
        <taxon>Bacillati</taxon>
        <taxon>Cyanobacteriota</taxon>
        <taxon>Cyanophyceae</taxon>
        <taxon>Nostocales</taxon>
        <taxon>Nodulariaceae</taxon>
        <taxon>Anabaenopsis</taxon>
    </lineage>
</organism>
<dbReference type="EMBL" id="AP018174">
    <property type="protein sequence ID" value="BAY14992.1"/>
    <property type="molecule type" value="Genomic_DNA"/>
</dbReference>
<dbReference type="AlphaFoldDB" id="A0A1Z4GBY4"/>
<keyword evidence="1" id="KW-0472">Membrane</keyword>
<feature type="transmembrane region" description="Helical" evidence="1">
    <location>
        <begin position="74"/>
        <end position="92"/>
    </location>
</feature>
<evidence type="ECO:0000313" key="2">
    <source>
        <dbReference type="EMBL" id="BAY14992.1"/>
    </source>
</evidence>
<feature type="transmembrane region" description="Helical" evidence="1">
    <location>
        <begin position="30"/>
        <end position="54"/>
    </location>
</feature>
<dbReference type="OrthoDB" id="532298at2"/>
<accession>A0A1Z4GBY4</accession>